<gene>
    <name evidence="2" type="ORF">J2Z82_000420</name>
</gene>
<dbReference type="Pfam" id="PF13302">
    <property type="entry name" value="Acetyltransf_3"/>
    <property type="match status" value="1"/>
</dbReference>
<name>A0ABS4H9A8_9BACI</name>
<dbReference type="InterPro" id="IPR000182">
    <property type="entry name" value="GNAT_dom"/>
</dbReference>
<comment type="caution">
    <text evidence="2">The sequence shown here is derived from an EMBL/GenBank/DDBJ whole genome shotgun (WGS) entry which is preliminary data.</text>
</comment>
<keyword evidence="2" id="KW-0012">Acyltransferase</keyword>
<dbReference type="GO" id="GO:0008999">
    <property type="term" value="F:protein-N-terminal-alanine acetyltransferase activity"/>
    <property type="evidence" value="ECO:0007669"/>
    <property type="project" value="UniProtKB-EC"/>
</dbReference>
<reference evidence="2 3" key="1">
    <citation type="submission" date="2021-03" db="EMBL/GenBank/DDBJ databases">
        <title>Genomic Encyclopedia of Type Strains, Phase IV (KMG-IV): sequencing the most valuable type-strain genomes for metagenomic binning, comparative biology and taxonomic classification.</title>
        <authorList>
            <person name="Goeker M."/>
        </authorList>
    </citation>
    <scope>NUCLEOTIDE SEQUENCE [LARGE SCALE GENOMIC DNA]</scope>
    <source>
        <strain evidence="2 3">DSM 21085</strain>
    </source>
</reference>
<evidence type="ECO:0000313" key="3">
    <source>
        <dbReference type="Proteomes" id="UP001519328"/>
    </source>
</evidence>
<dbReference type="PROSITE" id="PS51186">
    <property type="entry name" value="GNAT"/>
    <property type="match status" value="1"/>
</dbReference>
<dbReference type="EMBL" id="JAGGKK010000001">
    <property type="protein sequence ID" value="MBP1947497.1"/>
    <property type="molecule type" value="Genomic_DNA"/>
</dbReference>
<keyword evidence="2" id="KW-0808">Transferase</keyword>
<dbReference type="EC" id="2.3.1.267" evidence="2"/>
<dbReference type="InterPro" id="IPR051531">
    <property type="entry name" value="N-acetyltransferase"/>
</dbReference>
<proteinExistence type="predicted"/>
<dbReference type="PANTHER" id="PTHR43792:SF1">
    <property type="entry name" value="N-ACETYLTRANSFERASE DOMAIN-CONTAINING PROTEIN"/>
    <property type="match status" value="1"/>
</dbReference>
<feature type="domain" description="N-acetyltransferase" evidence="1">
    <location>
        <begin position="11"/>
        <end position="170"/>
    </location>
</feature>
<dbReference type="PANTHER" id="PTHR43792">
    <property type="entry name" value="GNAT FAMILY, PUTATIVE (AFU_ORTHOLOGUE AFUA_3G00765)-RELATED-RELATED"/>
    <property type="match status" value="1"/>
</dbReference>
<dbReference type="RefSeq" id="WP_209479111.1">
    <property type="nucleotide sequence ID" value="NZ_JAGGKK010000001.1"/>
</dbReference>
<evidence type="ECO:0000313" key="2">
    <source>
        <dbReference type="EMBL" id="MBP1947497.1"/>
    </source>
</evidence>
<dbReference type="Gene3D" id="3.40.630.30">
    <property type="match status" value="1"/>
</dbReference>
<accession>A0ABS4H9A8</accession>
<dbReference type="InterPro" id="IPR016181">
    <property type="entry name" value="Acyl_CoA_acyltransferase"/>
</dbReference>
<protein>
    <submittedName>
        <fullName evidence="2">Ribosomal-protein-alanine N-acetyltransferase</fullName>
        <ecNumber evidence="2">2.3.1.267</ecNumber>
    </submittedName>
</protein>
<keyword evidence="3" id="KW-1185">Reference proteome</keyword>
<dbReference type="Proteomes" id="UP001519328">
    <property type="component" value="Unassembled WGS sequence"/>
</dbReference>
<sequence length="170" mass="19301">MLNLPITSERLFFRPYTDDDFEFLMSLLSDPEVVRFIGNGETKDINSGQDFLNWIYSTYEFGEDVGLLALVDKEDRTLVGHAGLVPQTIEGNEEMEIGYWISRKHLGKGYATESAKTLLEYGSKLLDRKRFISLIQPDNVASIKIANKIGMELDKNIVLRGQDVQVYSTV</sequence>
<evidence type="ECO:0000259" key="1">
    <source>
        <dbReference type="PROSITE" id="PS51186"/>
    </source>
</evidence>
<dbReference type="SUPFAM" id="SSF55729">
    <property type="entry name" value="Acyl-CoA N-acyltransferases (Nat)"/>
    <property type="match status" value="1"/>
</dbReference>
<organism evidence="2 3">
    <name type="scientific">Virgibacillus litoralis</name>
    <dbReference type="NCBI Taxonomy" id="578221"/>
    <lineage>
        <taxon>Bacteria</taxon>
        <taxon>Bacillati</taxon>
        <taxon>Bacillota</taxon>
        <taxon>Bacilli</taxon>
        <taxon>Bacillales</taxon>
        <taxon>Bacillaceae</taxon>
        <taxon>Virgibacillus</taxon>
    </lineage>
</organism>